<dbReference type="EMBL" id="GGEC01067189">
    <property type="protein sequence ID" value="MBX47673.1"/>
    <property type="molecule type" value="Transcribed_RNA"/>
</dbReference>
<organism evidence="1">
    <name type="scientific">Rhizophora mucronata</name>
    <name type="common">Asiatic mangrove</name>
    <dbReference type="NCBI Taxonomy" id="61149"/>
    <lineage>
        <taxon>Eukaryota</taxon>
        <taxon>Viridiplantae</taxon>
        <taxon>Streptophyta</taxon>
        <taxon>Embryophyta</taxon>
        <taxon>Tracheophyta</taxon>
        <taxon>Spermatophyta</taxon>
        <taxon>Magnoliopsida</taxon>
        <taxon>eudicotyledons</taxon>
        <taxon>Gunneridae</taxon>
        <taxon>Pentapetalae</taxon>
        <taxon>rosids</taxon>
        <taxon>fabids</taxon>
        <taxon>Malpighiales</taxon>
        <taxon>Rhizophoraceae</taxon>
        <taxon>Rhizophora</taxon>
    </lineage>
</organism>
<dbReference type="AlphaFoldDB" id="A0A2P2NYZ9"/>
<accession>A0A2P2NYZ9</accession>
<protein>
    <submittedName>
        <fullName evidence="1">Uncharacterized protein</fullName>
    </submittedName>
</protein>
<reference evidence="1" key="1">
    <citation type="submission" date="2018-02" db="EMBL/GenBank/DDBJ databases">
        <title>Rhizophora mucronata_Transcriptome.</title>
        <authorList>
            <person name="Meera S.P."/>
            <person name="Sreeshan A."/>
            <person name="Augustine A."/>
        </authorList>
    </citation>
    <scope>NUCLEOTIDE SEQUENCE</scope>
    <source>
        <tissue evidence="1">Leaf</tissue>
    </source>
</reference>
<proteinExistence type="predicted"/>
<name>A0A2P2NYZ9_RHIMU</name>
<sequence>MDSLLCRIILQHWTLSCINLDSMLAFKQCLTLVDAKSFSNHDCHAKLSIIGWRCVYLFTPSWCRRVLKISIFTIK</sequence>
<evidence type="ECO:0000313" key="1">
    <source>
        <dbReference type="EMBL" id="MBX47673.1"/>
    </source>
</evidence>